<protein>
    <recommendedName>
        <fullName evidence="2">Methyltransferase domain-containing protein</fullName>
    </recommendedName>
</protein>
<evidence type="ECO:0000313" key="1">
    <source>
        <dbReference type="EMBL" id="QHT94041.1"/>
    </source>
</evidence>
<dbReference type="SUPFAM" id="SSF53335">
    <property type="entry name" value="S-adenosyl-L-methionine-dependent methyltransferases"/>
    <property type="match status" value="1"/>
</dbReference>
<accession>A0A6C0ILD6</accession>
<dbReference type="Gene3D" id="3.40.50.150">
    <property type="entry name" value="Vaccinia Virus protein VP39"/>
    <property type="match status" value="1"/>
</dbReference>
<dbReference type="InterPro" id="IPR029063">
    <property type="entry name" value="SAM-dependent_MTases_sf"/>
</dbReference>
<reference evidence="1" key="1">
    <citation type="journal article" date="2020" name="Nature">
        <title>Giant virus diversity and host interactions through global metagenomics.</title>
        <authorList>
            <person name="Schulz F."/>
            <person name="Roux S."/>
            <person name="Paez-Espino D."/>
            <person name="Jungbluth S."/>
            <person name="Walsh D.A."/>
            <person name="Denef V.J."/>
            <person name="McMahon K.D."/>
            <person name="Konstantinidis K.T."/>
            <person name="Eloe-Fadrosh E.A."/>
            <person name="Kyrpides N.C."/>
            <person name="Woyke T."/>
        </authorList>
    </citation>
    <scope>NUCLEOTIDE SEQUENCE</scope>
    <source>
        <strain evidence="1">GVMAG-M-3300024258-14</strain>
    </source>
</reference>
<evidence type="ECO:0008006" key="2">
    <source>
        <dbReference type="Google" id="ProtNLM"/>
    </source>
</evidence>
<name>A0A6C0ILD6_9ZZZZ</name>
<dbReference type="EMBL" id="MN740213">
    <property type="protein sequence ID" value="QHT94041.1"/>
    <property type="molecule type" value="Genomic_DNA"/>
</dbReference>
<dbReference type="Pfam" id="PF13489">
    <property type="entry name" value="Methyltransf_23"/>
    <property type="match status" value="1"/>
</dbReference>
<organism evidence="1">
    <name type="scientific">viral metagenome</name>
    <dbReference type="NCBI Taxonomy" id="1070528"/>
    <lineage>
        <taxon>unclassified sequences</taxon>
        <taxon>metagenomes</taxon>
        <taxon>organismal metagenomes</taxon>
    </lineage>
</organism>
<sequence>MFSNNISYWNEFYKKNTHIASPSGFCLFVLQYLSDKNIDVKNILDAGCGNGRDSLKLSEKYNVTGVDNNGFIIENSKKFTFLNENFIKLNKSKYDLIYSRFTFHSITNEEQLLFLKTIENNSYLFIETRSDKGINTERYHGDTHFRNFTNNLYIKNLLTSLGFNILFFEESDKFAIYKNENPICIRIIAQKL</sequence>
<proteinExistence type="predicted"/>
<dbReference type="CDD" id="cd02440">
    <property type="entry name" value="AdoMet_MTases"/>
    <property type="match status" value="1"/>
</dbReference>
<dbReference type="AlphaFoldDB" id="A0A6C0ILD6"/>